<dbReference type="InterPro" id="IPR007112">
    <property type="entry name" value="Expansin/allergen_DPBB_dom"/>
</dbReference>
<dbReference type="AlphaFoldDB" id="A0A6V8L878"/>
<evidence type="ECO:0000313" key="5">
    <source>
        <dbReference type="EMBL" id="GFJ91750.1"/>
    </source>
</evidence>
<feature type="compositionally biased region" description="Pro residues" evidence="2">
    <location>
        <begin position="274"/>
        <end position="289"/>
    </location>
</feature>
<keyword evidence="3" id="KW-1133">Transmembrane helix</keyword>
<dbReference type="Pfam" id="PF03330">
    <property type="entry name" value="DPBB_1"/>
    <property type="match status" value="1"/>
</dbReference>
<dbReference type="Gene3D" id="2.60.40.760">
    <property type="entry name" value="Expansin, cellulose-binding-like domain"/>
    <property type="match status" value="1"/>
</dbReference>
<dbReference type="SUPFAM" id="SSF50685">
    <property type="entry name" value="Barwin-like endoglucanases"/>
    <property type="match status" value="1"/>
</dbReference>
<protein>
    <recommendedName>
        <fullName evidence="4">Expansin-like EG45 domain-containing protein</fullName>
    </recommendedName>
</protein>
<feature type="domain" description="Expansin-like EG45" evidence="4">
    <location>
        <begin position="22"/>
        <end position="146"/>
    </location>
</feature>
<dbReference type="PANTHER" id="PTHR31836">
    <property type="match status" value="1"/>
</dbReference>
<gene>
    <name evidence="5" type="ORF">Prum_053920</name>
</gene>
<reference evidence="5 6" key="1">
    <citation type="submission" date="2020-03" db="EMBL/GenBank/DDBJ databases">
        <title>Whole genome shotgun sequence of Phytohabitans rumicis NBRC 108638.</title>
        <authorList>
            <person name="Komaki H."/>
            <person name="Tamura T."/>
        </authorList>
    </citation>
    <scope>NUCLEOTIDE SEQUENCE [LARGE SCALE GENOMIC DNA]</scope>
    <source>
        <strain evidence="5 6">NBRC 108638</strain>
    </source>
</reference>
<dbReference type="InterPro" id="IPR007117">
    <property type="entry name" value="Expansin_CBD"/>
</dbReference>
<dbReference type="PANTHER" id="PTHR31836:SF21">
    <property type="entry name" value="EXPANSIN-LIKE PROTEIN 7"/>
    <property type="match status" value="1"/>
</dbReference>
<dbReference type="InterPro" id="IPR009009">
    <property type="entry name" value="RlpA-like_DPBB"/>
</dbReference>
<organism evidence="5 6">
    <name type="scientific">Phytohabitans rumicis</name>
    <dbReference type="NCBI Taxonomy" id="1076125"/>
    <lineage>
        <taxon>Bacteria</taxon>
        <taxon>Bacillati</taxon>
        <taxon>Actinomycetota</taxon>
        <taxon>Actinomycetes</taxon>
        <taxon>Micromonosporales</taxon>
        <taxon>Micromonosporaceae</taxon>
    </lineage>
</organism>
<dbReference type="SUPFAM" id="SSF49590">
    <property type="entry name" value="PHL pollen allergen"/>
    <property type="match status" value="1"/>
</dbReference>
<evidence type="ECO:0000256" key="2">
    <source>
        <dbReference type="SAM" id="MobiDB-lite"/>
    </source>
</evidence>
<dbReference type="InterPro" id="IPR051477">
    <property type="entry name" value="Expansin_CellWall"/>
</dbReference>
<keyword evidence="3" id="KW-0472">Membrane</keyword>
<proteinExistence type="predicted"/>
<dbReference type="PROSITE" id="PS50842">
    <property type="entry name" value="EXPANSIN_EG45"/>
    <property type="match status" value="1"/>
</dbReference>
<name>A0A6V8L878_9ACTN</name>
<evidence type="ECO:0000259" key="4">
    <source>
        <dbReference type="PROSITE" id="PS50842"/>
    </source>
</evidence>
<evidence type="ECO:0000256" key="1">
    <source>
        <dbReference type="ARBA" id="ARBA00022729"/>
    </source>
</evidence>
<evidence type="ECO:0000313" key="6">
    <source>
        <dbReference type="Proteomes" id="UP000482960"/>
    </source>
</evidence>
<dbReference type="Gene3D" id="2.40.40.10">
    <property type="entry name" value="RlpA-like domain"/>
    <property type="match status" value="1"/>
</dbReference>
<feature type="transmembrane region" description="Helical" evidence="3">
    <location>
        <begin position="20"/>
        <end position="38"/>
    </location>
</feature>
<dbReference type="InterPro" id="IPR036908">
    <property type="entry name" value="RlpA-like_sf"/>
</dbReference>
<reference evidence="5 6" key="2">
    <citation type="submission" date="2020-03" db="EMBL/GenBank/DDBJ databases">
        <authorList>
            <person name="Ichikawa N."/>
            <person name="Kimura A."/>
            <person name="Kitahashi Y."/>
            <person name="Uohara A."/>
        </authorList>
    </citation>
    <scope>NUCLEOTIDE SEQUENCE [LARGE SCALE GENOMIC DNA]</scope>
    <source>
        <strain evidence="5 6">NBRC 108638</strain>
    </source>
</reference>
<evidence type="ECO:0000256" key="3">
    <source>
        <dbReference type="SAM" id="Phobius"/>
    </source>
</evidence>
<dbReference type="InterPro" id="IPR049818">
    <property type="entry name" value="Expansin_EXLX1-like"/>
</dbReference>
<accession>A0A6V8L878</accession>
<sequence length="308" mass="31410">MPGRRAVGQHLAVFTDRRWLLGGAAALLAAVVGVALVVRSGDPACAAAAQASGKATFYDSQGGGGNCSFVSAPANRLYVALGPSEYAKAANCGGYLDVTGPKGKVRVLIMDQCPECAPGHIDLSKEAFAKIGNPVDGIIPVTYKQVVNPALPGPLTFRIKEGASQYWFAVLVGNHGNPLKSVEVKQGSAWRKTARADFNYWIFESGLGPGPYTIRVTDVHGQSATASGIKMAPTQTQKTAVTMYGKAAPPPAAAQPATSPTRRAAPSPSGTSAAPPPATSAPAPSPPESSPSAPGAPDLEAAAVASHC</sequence>
<feature type="compositionally biased region" description="Low complexity" evidence="2">
    <location>
        <begin position="254"/>
        <end position="273"/>
    </location>
</feature>
<keyword evidence="3" id="KW-0812">Transmembrane</keyword>
<keyword evidence="6" id="KW-1185">Reference proteome</keyword>
<dbReference type="NCBIfam" id="NF041144">
    <property type="entry name" value="expansin_EXLX1"/>
    <property type="match status" value="1"/>
</dbReference>
<dbReference type="CDD" id="cd22272">
    <property type="entry name" value="DPBB_EXLX1-like"/>
    <property type="match status" value="1"/>
</dbReference>
<keyword evidence="1" id="KW-0732">Signal</keyword>
<dbReference type="Pfam" id="PF01357">
    <property type="entry name" value="Expansin_C"/>
    <property type="match status" value="1"/>
</dbReference>
<dbReference type="EMBL" id="BLPG01000001">
    <property type="protein sequence ID" value="GFJ91750.1"/>
    <property type="molecule type" value="Genomic_DNA"/>
</dbReference>
<comment type="caution">
    <text evidence="5">The sequence shown here is derived from an EMBL/GenBank/DDBJ whole genome shotgun (WGS) entry which is preliminary data.</text>
</comment>
<dbReference type="Proteomes" id="UP000482960">
    <property type="component" value="Unassembled WGS sequence"/>
</dbReference>
<feature type="region of interest" description="Disordered" evidence="2">
    <location>
        <begin position="246"/>
        <end position="308"/>
    </location>
</feature>
<dbReference type="InterPro" id="IPR036749">
    <property type="entry name" value="Expansin_CBD_sf"/>
</dbReference>